<dbReference type="VEuPathDB" id="FungiDB:MELLADRAFT_94638"/>
<sequence>MRPSNFASPASNYDRLASTPNLRLRQASAAFGLDIDPYHRTPPNLRQQTSGMFRPEDSTDEPNYRLVLDDDIQSTSNSTQPEVDSRLGREDIGVDHSVVLEWINSFGDKFGLTLDEKAEVEIVFKQSNNVAREIATMCFYQSQFAKLEKKIDEQTVNIPTTPITTGVNLPQLEFHFNTSVRSYIWEQVKEALVGSAIQSYATNFTSSNEPILDSFENHMITIILNERTKVPDTNLPEGFRASDPTADTQVRKVVKEIGKSERNKFQNTKLPENPSRNLGQHIDCRQISACPFGTMYLLQPKDSTQPREGLSKNKFERSMWDPVDERLTWIRSLKPDHQKLFYKWIMHYDGKIFTGNNTFEEIKKKGNIHILDAAEFGMWIIEGCPIN</sequence>
<dbReference type="GeneID" id="18936942"/>
<evidence type="ECO:0000256" key="1">
    <source>
        <dbReference type="SAM" id="MobiDB-lite"/>
    </source>
</evidence>
<dbReference type="AlphaFoldDB" id="F4S7F1"/>
<accession>F4S7F1</accession>
<dbReference type="RefSeq" id="XP_007417317.1">
    <property type="nucleotide sequence ID" value="XM_007417255.1"/>
</dbReference>
<dbReference type="InParanoid" id="F4S7F1"/>
<evidence type="ECO:0000313" key="2">
    <source>
        <dbReference type="EMBL" id="EGF99435.1"/>
    </source>
</evidence>
<dbReference type="OrthoDB" id="2504051at2759"/>
<protein>
    <submittedName>
        <fullName evidence="2">Uncharacterized protein</fullName>
    </submittedName>
</protein>
<dbReference type="EMBL" id="GL883159">
    <property type="protein sequence ID" value="EGF99435.1"/>
    <property type="molecule type" value="Genomic_DNA"/>
</dbReference>
<dbReference type="HOGENOM" id="CLU_652243_0_0_1"/>
<name>F4S7F1_MELLP</name>
<feature type="region of interest" description="Disordered" evidence="1">
    <location>
        <begin position="34"/>
        <end position="63"/>
    </location>
</feature>
<dbReference type="Proteomes" id="UP000001072">
    <property type="component" value="Unassembled WGS sequence"/>
</dbReference>
<evidence type="ECO:0000313" key="3">
    <source>
        <dbReference type="Proteomes" id="UP000001072"/>
    </source>
</evidence>
<reference evidence="3" key="1">
    <citation type="journal article" date="2011" name="Proc. Natl. Acad. Sci. U.S.A.">
        <title>Obligate biotrophy features unraveled by the genomic analysis of rust fungi.</title>
        <authorList>
            <person name="Duplessis S."/>
            <person name="Cuomo C.A."/>
            <person name="Lin Y.-C."/>
            <person name="Aerts A."/>
            <person name="Tisserant E."/>
            <person name="Veneault-Fourrey C."/>
            <person name="Joly D.L."/>
            <person name="Hacquard S."/>
            <person name="Amselem J."/>
            <person name="Cantarel B.L."/>
            <person name="Chiu R."/>
            <person name="Coutinho P.M."/>
            <person name="Feau N."/>
            <person name="Field M."/>
            <person name="Frey P."/>
            <person name="Gelhaye E."/>
            <person name="Goldberg J."/>
            <person name="Grabherr M.G."/>
            <person name="Kodira C.D."/>
            <person name="Kohler A."/>
            <person name="Kuees U."/>
            <person name="Lindquist E.A."/>
            <person name="Lucas S.M."/>
            <person name="Mago R."/>
            <person name="Mauceli E."/>
            <person name="Morin E."/>
            <person name="Murat C."/>
            <person name="Pangilinan J.L."/>
            <person name="Park R."/>
            <person name="Pearson M."/>
            <person name="Quesneville H."/>
            <person name="Rouhier N."/>
            <person name="Sakthikumar S."/>
            <person name="Salamov A.A."/>
            <person name="Schmutz J."/>
            <person name="Selles B."/>
            <person name="Shapiro H."/>
            <person name="Tanguay P."/>
            <person name="Tuskan G.A."/>
            <person name="Henrissat B."/>
            <person name="Van de Peer Y."/>
            <person name="Rouze P."/>
            <person name="Ellis J.G."/>
            <person name="Dodds P.N."/>
            <person name="Schein J.E."/>
            <person name="Zhong S."/>
            <person name="Hamelin R.C."/>
            <person name="Grigoriev I.V."/>
            <person name="Szabo L.J."/>
            <person name="Martin F."/>
        </authorList>
    </citation>
    <scope>NUCLEOTIDE SEQUENCE [LARGE SCALE GENOMIC DNA]</scope>
    <source>
        <strain evidence="3">98AG31 / pathotype 3-4-7</strain>
    </source>
</reference>
<dbReference type="KEGG" id="mlr:MELLADRAFT_94638"/>
<proteinExistence type="predicted"/>
<keyword evidence="3" id="KW-1185">Reference proteome</keyword>
<gene>
    <name evidence="2" type="ORF">MELLADRAFT_94638</name>
</gene>
<organism evidence="3">
    <name type="scientific">Melampsora larici-populina (strain 98AG31 / pathotype 3-4-7)</name>
    <name type="common">Poplar leaf rust fungus</name>
    <dbReference type="NCBI Taxonomy" id="747676"/>
    <lineage>
        <taxon>Eukaryota</taxon>
        <taxon>Fungi</taxon>
        <taxon>Dikarya</taxon>
        <taxon>Basidiomycota</taxon>
        <taxon>Pucciniomycotina</taxon>
        <taxon>Pucciniomycetes</taxon>
        <taxon>Pucciniales</taxon>
        <taxon>Melampsoraceae</taxon>
        <taxon>Melampsora</taxon>
    </lineage>
</organism>